<evidence type="ECO:0000313" key="2">
    <source>
        <dbReference type="EMBL" id="KAF2688743.1"/>
    </source>
</evidence>
<organism evidence="2 3">
    <name type="scientific">Lentithecium fluviatile CBS 122367</name>
    <dbReference type="NCBI Taxonomy" id="1168545"/>
    <lineage>
        <taxon>Eukaryota</taxon>
        <taxon>Fungi</taxon>
        <taxon>Dikarya</taxon>
        <taxon>Ascomycota</taxon>
        <taxon>Pezizomycotina</taxon>
        <taxon>Dothideomycetes</taxon>
        <taxon>Pleosporomycetidae</taxon>
        <taxon>Pleosporales</taxon>
        <taxon>Massarineae</taxon>
        <taxon>Lentitheciaceae</taxon>
        <taxon>Lentithecium</taxon>
    </lineage>
</organism>
<gene>
    <name evidence="2" type="ORF">K458DRAFT_152064</name>
</gene>
<feature type="signal peptide" evidence="1">
    <location>
        <begin position="1"/>
        <end position="20"/>
    </location>
</feature>
<dbReference type="AlphaFoldDB" id="A0A6G1JF28"/>
<accession>A0A6G1JF28</accession>
<feature type="chain" id="PRO_5026006644" evidence="1">
    <location>
        <begin position="21"/>
        <end position="73"/>
    </location>
</feature>
<protein>
    <submittedName>
        <fullName evidence="2">Uncharacterized protein</fullName>
    </submittedName>
</protein>
<sequence length="73" mass="8251">MNIALLFLTIFVAVATSCLPRGIFDIKTLQNRTLFEEKVAEAEYSAAVGWMHYVRENSPITTWPVSRTMSTVL</sequence>
<evidence type="ECO:0000256" key="1">
    <source>
        <dbReference type="SAM" id="SignalP"/>
    </source>
</evidence>
<proteinExistence type="predicted"/>
<keyword evidence="1" id="KW-0732">Signal</keyword>
<keyword evidence="3" id="KW-1185">Reference proteome</keyword>
<reference evidence="2" key="1">
    <citation type="journal article" date="2020" name="Stud. Mycol.">
        <title>101 Dothideomycetes genomes: a test case for predicting lifestyles and emergence of pathogens.</title>
        <authorList>
            <person name="Haridas S."/>
            <person name="Albert R."/>
            <person name="Binder M."/>
            <person name="Bloem J."/>
            <person name="Labutti K."/>
            <person name="Salamov A."/>
            <person name="Andreopoulos B."/>
            <person name="Baker S."/>
            <person name="Barry K."/>
            <person name="Bills G."/>
            <person name="Bluhm B."/>
            <person name="Cannon C."/>
            <person name="Castanera R."/>
            <person name="Culley D."/>
            <person name="Daum C."/>
            <person name="Ezra D."/>
            <person name="Gonzalez J."/>
            <person name="Henrissat B."/>
            <person name="Kuo A."/>
            <person name="Liang C."/>
            <person name="Lipzen A."/>
            <person name="Lutzoni F."/>
            <person name="Magnuson J."/>
            <person name="Mondo S."/>
            <person name="Nolan M."/>
            <person name="Ohm R."/>
            <person name="Pangilinan J."/>
            <person name="Park H.-J."/>
            <person name="Ramirez L."/>
            <person name="Alfaro M."/>
            <person name="Sun H."/>
            <person name="Tritt A."/>
            <person name="Yoshinaga Y."/>
            <person name="Zwiers L.-H."/>
            <person name="Turgeon B."/>
            <person name="Goodwin S."/>
            <person name="Spatafora J."/>
            <person name="Crous P."/>
            <person name="Grigoriev I."/>
        </authorList>
    </citation>
    <scope>NUCLEOTIDE SEQUENCE</scope>
    <source>
        <strain evidence="2">CBS 122367</strain>
    </source>
</reference>
<dbReference type="Proteomes" id="UP000799291">
    <property type="component" value="Unassembled WGS sequence"/>
</dbReference>
<dbReference type="EMBL" id="MU005573">
    <property type="protein sequence ID" value="KAF2688743.1"/>
    <property type="molecule type" value="Genomic_DNA"/>
</dbReference>
<evidence type="ECO:0000313" key="3">
    <source>
        <dbReference type="Proteomes" id="UP000799291"/>
    </source>
</evidence>
<name>A0A6G1JF28_9PLEO</name>